<gene>
    <name evidence="2" type="ORF">C0Q70_08388</name>
</gene>
<evidence type="ECO:0000313" key="3">
    <source>
        <dbReference type="Proteomes" id="UP000245119"/>
    </source>
</evidence>
<dbReference type="AlphaFoldDB" id="A0A2T7PHP1"/>
<evidence type="ECO:0000313" key="2">
    <source>
        <dbReference type="EMBL" id="PVD32941.1"/>
    </source>
</evidence>
<protein>
    <submittedName>
        <fullName evidence="2">Uncharacterized protein</fullName>
    </submittedName>
</protein>
<proteinExistence type="predicted"/>
<accession>A0A2T7PHP1</accession>
<feature type="compositionally biased region" description="Polar residues" evidence="1">
    <location>
        <begin position="1"/>
        <end position="15"/>
    </location>
</feature>
<organism evidence="2 3">
    <name type="scientific">Pomacea canaliculata</name>
    <name type="common">Golden apple snail</name>
    <dbReference type="NCBI Taxonomy" id="400727"/>
    <lineage>
        <taxon>Eukaryota</taxon>
        <taxon>Metazoa</taxon>
        <taxon>Spiralia</taxon>
        <taxon>Lophotrochozoa</taxon>
        <taxon>Mollusca</taxon>
        <taxon>Gastropoda</taxon>
        <taxon>Caenogastropoda</taxon>
        <taxon>Architaenioglossa</taxon>
        <taxon>Ampullarioidea</taxon>
        <taxon>Ampullariidae</taxon>
        <taxon>Pomacea</taxon>
    </lineage>
</organism>
<keyword evidence="3" id="KW-1185">Reference proteome</keyword>
<feature type="region of interest" description="Disordered" evidence="1">
    <location>
        <begin position="1"/>
        <end position="52"/>
    </location>
</feature>
<feature type="compositionally biased region" description="Low complexity" evidence="1">
    <location>
        <begin position="27"/>
        <end position="37"/>
    </location>
</feature>
<comment type="caution">
    <text evidence="2">The sequence shown here is derived from an EMBL/GenBank/DDBJ whole genome shotgun (WGS) entry which is preliminary data.</text>
</comment>
<name>A0A2T7PHP1_POMCA</name>
<reference evidence="2 3" key="1">
    <citation type="submission" date="2018-04" db="EMBL/GenBank/DDBJ databases">
        <title>The genome of golden apple snail Pomacea canaliculata provides insight into stress tolerance and invasive adaptation.</title>
        <authorList>
            <person name="Liu C."/>
            <person name="Liu B."/>
            <person name="Ren Y."/>
            <person name="Zhang Y."/>
            <person name="Wang H."/>
            <person name="Li S."/>
            <person name="Jiang F."/>
            <person name="Yin L."/>
            <person name="Zhang G."/>
            <person name="Qian W."/>
            <person name="Fan W."/>
        </authorList>
    </citation>
    <scope>NUCLEOTIDE SEQUENCE [LARGE SCALE GENOMIC DNA]</scope>
    <source>
        <strain evidence="2">SZHN2017</strain>
        <tissue evidence="2">Muscle</tissue>
    </source>
</reference>
<dbReference type="Proteomes" id="UP000245119">
    <property type="component" value="Linkage Group LG4"/>
</dbReference>
<dbReference type="EMBL" id="PZQS01000004">
    <property type="protein sequence ID" value="PVD32941.1"/>
    <property type="molecule type" value="Genomic_DNA"/>
</dbReference>
<sequence length="169" mass="18258">MASQAKTSVHSSTQRVDVDSTRVGCQDNSTTTFSTDNDPQRKTGNSLGVLHNHAGSSLQTCATTAPPPSWPRSWPPTARRLQPVLAIPGSEARQQADIDDHMSVTPQPSKFDDLHILSISTFNPSSGEAERRVVRPLASEPGGTAVRFPCGARELSPVYRADRDEHLTS</sequence>
<evidence type="ECO:0000256" key="1">
    <source>
        <dbReference type="SAM" id="MobiDB-lite"/>
    </source>
</evidence>